<keyword evidence="10" id="KW-1185">Reference proteome</keyword>
<dbReference type="InterPro" id="IPR000515">
    <property type="entry name" value="MetI-like"/>
</dbReference>
<gene>
    <name evidence="9" type="ORF">MJG50_06845</name>
</gene>
<evidence type="ECO:0000256" key="6">
    <source>
        <dbReference type="ARBA" id="ARBA00023136"/>
    </source>
</evidence>
<keyword evidence="4 7" id="KW-0812">Transmembrane</keyword>
<comment type="subcellular location">
    <subcellularLocation>
        <location evidence="1 7">Cell membrane</location>
        <topology evidence="1 7">Multi-pass membrane protein</topology>
    </subcellularLocation>
</comment>
<evidence type="ECO:0000313" key="9">
    <source>
        <dbReference type="EMBL" id="MCH1625040.1"/>
    </source>
</evidence>
<evidence type="ECO:0000256" key="1">
    <source>
        <dbReference type="ARBA" id="ARBA00004651"/>
    </source>
</evidence>
<dbReference type="InterPro" id="IPR051393">
    <property type="entry name" value="ABC_transporter_permease"/>
</dbReference>
<reference evidence="9" key="1">
    <citation type="submission" date="2022-02" db="EMBL/GenBank/DDBJ databases">
        <title>Fredinandcohnia quinoae sp. nov. isolated from Chenopodium quinoa seeds.</title>
        <authorList>
            <person name="Saati-Santamaria Z."/>
            <person name="Flores-Felix J.D."/>
            <person name="Igual J.M."/>
            <person name="Velazquez E."/>
            <person name="Garcia-Fraile P."/>
            <person name="Martinez-Molina E."/>
        </authorList>
    </citation>
    <scope>NUCLEOTIDE SEQUENCE</scope>
    <source>
        <strain evidence="9">SECRCQ15</strain>
    </source>
</reference>
<evidence type="ECO:0000313" key="10">
    <source>
        <dbReference type="Proteomes" id="UP001431131"/>
    </source>
</evidence>
<evidence type="ECO:0000256" key="5">
    <source>
        <dbReference type="ARBA" id="ARBA00022989"/>
    </source>
</evidence>
<evidence type="ECO:0000256" key="2">
    <source>
        <dbReference type="ARBA" id="ARBA00022448"/>
    </source>
</evidence>
<feature type="transmembrane region" description="Helical" evidence="7">
    <location>
        <begin position="78"/>
        <end position="100"/>
    </location>
</feature>
<dbReference type="PROSITE" id="PS50928">
    <property type="entry name" value="ABC_TM1"/>
    <property type="match status" value="1"/>
</dbReference>
<dbReference type="AlphaFoldDB" id="A0AAW5E181"/>
<organism evidence="9 10">
    <name type="scientific">Fredinandcohnia quinoae</name>
    <dbReference type="NCBI Taxonomy" id="2918902"/>
    <lineage>
        <taxon>Bacteria</taxon>
        <taxon>Bacillati</taxon>
        <taxon>Bacillota</taxon>
        <taxon>Bacilli</taxon>
        <taxon>Bacillales</taxon>
        <taxon>Bacillaceae</taxon>
        <taxon>Fredinandcohnia</taxon>
    </lineage>
</organism>
<dbReference type="EMBL" id="JAKTTI010000007">
    <property type="protein sequence ID" value="MCH1625040.1"/>
    <property type="molecule type" value="Genomic_DNA"/>
</dbReference>
<proteinExistence type="inferred from homology"/>
<dbReference type="SUPFAM" id="SSF161098">
    <property type="entry name" value="MetI-like"/>
    <property type="match status" value="1"/>
</dbReference>
<evidence type="ECO:0000256" key="4">
    <source>
        <dbReference type="ARBA" id="ARBA00022692"/>
    </source>
</evidence>
<dbReference type="PANTHER" id="PTHR30193">
    <property type="entry name" value="ABC TRANSPORTER PERMEASE PROTEIN"/>
    <property type="match status" value="1"/>
</dbReference>
<dbReference type="Gene3D" id="1.10.3720.10">
    <property type="entry name" value="MetI-like"/>
    <property type="match status" value="1"/>
</dbReference>
<sequence length="297" mass="33390">MQPTKSGKGLRTKNAIIGWSFIAIATIMICLFYFYPMIQALIMSFQSGTGTNLTFNGIDNYIRLFKDPTFLTAVKNTVIFLIIQVPVMILLALVLSVLLNDKALKLKGFFRTAIFLPCVTSLVAYSVIFKYLFGVDGMINMMLMKVSLISEPIQWLTDPFWAKIAIIIAITWRWTGYNMIFYLSSLQNIDHSIYEAAKIDGASAFQQFFKITIPMLKPIILFTSITSTIGTLQLFDEVMNITQGGPGNSTITISQYIYNLSFKYTPDFGYAATVSYAIVIMIVIFSIIQFKVAGDKK</sequence>
<evidence type="ECO:0000259" key="8">
    <source>
        <dbReference type="PROSITE" id="PS50928"/>
    </source>
</evidence>
<dbReference type="CDD" id="cd06261">
    <property type="entry name" value="TM_PBP2"/>
    <property type="match status" value="1"/>
</dbReference>
<feature type="domain" description="ABC transmembrane type-1" evidence="8">
    <location>
        <begin position="74"/>
        <end position="289"/>
    </location>
</feature>
<dbReference type="PANTHER" id="PTHR30193:SF37">
    <property type="entry name" value="INNER MEMBRANE ABC TRANSPORTER PERMEASE PROTEIN YCJO"/>
    <property type="match status" value="1"/>
</dbReference>
<dbReference type="InterPro" id="IPR035906">
    <property type="entry name" value="MetI-like_sf"/>
</dbReference>
<accession>A0AAW5E181</accession>
<keyword evidence="2 7" id="KW-0813">Transport</keyword>
<keyword evidence="5 7" id="KW-1133">Transmembrane helix</keyword>
<keyword evidence="3" id="KW-1003">Cell membrane</keyword>
<feature type="transmembrane region" description="Helical" evidence="7">
    <location>
        <begin position="16"/>
        <end position="35"/>
    </location>
</feature>
<feature type="transmembrane region" description="Helical" evidence="7">
    <location>
        <begin position="268"/>
        <end position="288"/>
    </location>
</feature>
<dbReference type="GO" id="GO:0005886">
    <property type="term" value="C:plasma membrane"/>
    <property type="evidence" value="ECO:0007669"/>
    <property type="project" value="UniProtKB-SubCell"/>
</dbReference>
<name>A0AAW5E181_9BACI</name>
<evidence type="ECO:0000256" key="3">
    <source>
        <dbReference type="ARBA" id="ARBA00022475"/>
    </source>
</evidence>
<feature type="transmembrane region" description="Helical" evidence="7">
    <location>
        <begin position="215"/>
        <end position="235"/>
    </location>
</feature>
<dbReference type="Pfam" id="PF00528">
    <property type="entry name" value="BPD_transp_1"/>
    <property type="match status" value="1"/>
</dbReference>
<protein>
    <submittedName>
        <fullName evidence="9">Sugar ABC transporter permease</fullName>
    </submittedName>
</protein>
<comment type="caution">
    <text evidence="9">The sequence shown here is derived from an EMBL/GenBank/DDBJ whole genome shotgun (WGS) entry which is preliminary data.</text>
</comment>
<comment type="similarity">
    <text evidence="7">Belongs to the binding-protein-dependent transport system permease family.</text>
</comment>
<evidence type="ECO:0000256" key="7">
    <source>
        <dbReference type="RuleBase" id="RU363032"/>
    </source>
</evidence>
<feature type="transmembrane region" description="Helical" evidence="7">
    <location>
        <begin position="112"/>
        <end position="133"/>
    </location>
</feature>
<keyword evidence="6 7" id="KW-0472">Membrane</keyword>
<dbReference type="GO" id="GO:0055085">
    <property type="term" value="P:transmembrane transport"/>
    <property type="evidence" value="ECO:0007669"/>
    <property type="project" value="InterPro"/>
</dbReference>
<dbReference type="Proteomes" id="UP001431131">
    <property type="component" value="Unassembled WGS sequence"/>
</dbReference>